<evidence type="ECO:0000256" key="4">
    <source>
        <dbReference type="ARBA" id="ARBA00023242"/>
    </source>
</evidence>
<dbReference type="InterPro" id="IPR037802">
    <property type="entry name" value="SGF29"/>
</dbReference>
<dbReference type="GO" id="GO:0000124">
    <property type="term" value="C:SAGA complex"/>
    <property type="evidence" value="ECO:0007669"/>
    <property type="project" value="InterPro"/>
</dbReference>
<dbReference type="Gene3D" id="2.30.30.140">
    <property type="match status" value="2"/>
</dbReference>
<dbReference type="AlphaFoldDB" id="A0A6V1Q8V7"/>
<dbReference type="Pfam" id="PF07039">
    <property type="entry name" value="SGF29_Tudor"/>
    <property type="match status" value="1"/>
</dbReference>
<evidence type="ECO:0000256" key="1">
    <source>
        <dbReference type="ARBA" id="ARBA00004123"/>
    </source>
</evidence>
<dbReference type="PANTHER" id="PTHR21539">
    <property type="entry name" value="SAGA-ASSOCIATED FACTOR 29"/>
    <property type="match status" value="1"/>
</dbReference>
<evidence type="ECO:0000256" key="2">
    <source>
        <dbReference type="ARBA" id="ARBA00023015"/>
    </source>
</evidence>
<feature type="domain" description="SGF29 C-terminal" evidence="6">
    <location>
        <begin position="118"/>
        <end position="249"/>
    </location>
</feature>
<evidence type="ECO:0000313" key="7">
    <source>
        <dbReference type="EMBL" id="CAE0630318.1"/>
    </source>
</evidence>
<name>A0A6V1Q8V7_HETAK</name>
<organism evidence="7">
    <name type="scientific">Heterosigma akashiwo</name>
    <name type="common">Chromophytic alga</name>
    <name type="synonym">Heterosigma carterae</name>
    <dbReference type="NCBI Taxonomy" id="2829"/>
    <lineage>
        <taxon>Eukaryota</taxon>
        <taxon>Sar</taxon>
        <taxon>Stramenopiles</taxon>
        <taxon>Ochrophyta</taxon>
        <taxon>Raphidophyceae</taxon>
        <taxon>Chattonellales</taxon>
        <taxon>Chattonellaceae</taxon>
        <taxon>Heterosigma</taxon>
    </lineage>
</organism>
<dbReference type="PANTHER" id="PTHR21539:SF0">
    <property type="entry name" value="SAGA-ASSOCIATED FACTOR 29"/>
    <property type="match status" value="1"/>
</dbReference>
<evidence type="ECO:0000259" key="6">
    <source>
        <dbReference type="PROSITE" id="PS51518"/>
    </source>
</evidence>
<feature type="region of interest" description="Disordered" evidence="5">
    <location>
        <begin position="80"/>
        <end position="121"/>
    </location>
</feature>
<comment type="subcellular location">
    <subcellularLocation>
        <location evidence="1">Nucleus</location>
    </subcellularLocation>
</comment>
<dbReference type="GO" id="GO:0005634">
    <property type="term" value="C:nucleus"/>
    <property type="evidence" value="ECO:0007669"/>
    <property type="project" value="UniProtKB-SubCell"/>
</dbReference>
<dbReference type="PROSITE" id="PS51518">
    <property type="entry name" value="SGF29_C"/>
    <property type="match status" value="1"/>
</dbReference>
<reference evidence="7" key="1">
    <citation type="submission" date="2021-01" db="EMBL/GenBank/DDBJ databases">
        <authorList>
            <person name="Corre E."/>
            <person name="Pelletier E."/>
            <person name="Niang G."/>
            <person name="Scheremetjew M."/>
            <person name="Finn R."/>
            <person name="Kale V."/>
            <person name="Holt S."/>
            <person name="Cochrane G."/>
            <person name="Meng A."/>
            <person name="Brown T."/>
            <person name="Cohen L."/>
        </authorList>
    </citation>
    <scope>NUCLEOTIDE SEQUENCE</scope>
    <source>
        <strain evidence="7">CCMP3107</strain>
    </source>
</reference>
<proteinExistence type="predicted"/>
<accession>A0A6V1Q8V7</accession>
<sequence>MEGGVSNRALQQKLHVFAKNFLRTNQFDCVTRDLSKSIGGDKEKLSLQELGMVKRQYSAGIDWLISQEKELKQLIEDVSSKMAAPKEPPAKKARNSSKPKVEKVAKGATKKKVPKDTTNKKLQKGDKVAARVIFKGEWQWILGSIVKYHSQEDNWEVSDADDQEQAAHYLKRPNILRLCDGKGTYNVGTKVLAMYPDTTVFYKGTVSQPSVSYEGRQYCLIQFEGDEDKATGALPHRTVEACFVARYPE</sequence>
<evidence type="ECO:0000256" key="5">
    <source>
        <dbReference type="SAM" id="MobiDB-lite"/>
    </source>
</evidence>
<dbReference type="EMBL" id="HBIU01019409">
    <property type="protein sequence ID" value="CAE0630318.1"/>
    <property type="molecule type" value="Transcribed_RNA"/>
</dbReference>
<dbReference type="InterPro" id="IPR010750">
    <property type="entry name" value="SGF29_tudor-like_dom"/>
</dbReference>
<keyword evidence="4" id="KW-0539">Nucleus</keyword>
<dbReference type="CDD" id="cd20393">
    <property type="entry name" value="Tudor_SGF29_rpt1"/>
    <property type="match status" value="1"/>
</dbReference>
<gene>
    <name evidence="7" type="ORF">HAKA00212_LOCUS9014</name>
</gene>
<dbReference type="InterPro" id="IPR047288">
    <property type="entry name" value="Tudor_SGF29_rpt1"/>
</dbReference>
<keyword evidence="2" id="KW-0805">Transcription regulation</keyword>
<dbReference type="CDD" id="cd20394">
    <property type="entry name" value="Tudor_SGF29_rpt2"/>
    <property type="match status" value="1"/>
</dbReference>
<keyword evidence="3" id="KW-0804">Transcription</keyword>
<dbReference type="InterPro" id="IPR047287">
    <property type="entry name" value="Tudor_SGF29_rpt2"/>
</dbReference>
<evidence type="ECO:0000256" key="3">
    <source>
        <dbReference type="ARBA" id="ARBA00023163"/>
    </source>
</evidence>
<protein>
    <recommendedName>
        <fullName evidence="6">SGF29 C-terminal domain-containing protein</fullName>
    </recommendedName>
</protein>